<keyword evidence="2" id="KW-0812">Transmembrane</keyword>
<dbReference type="EMBL" id="AP023097">
    <property type="protein sequence ID" value="BCE73818.1"/>
    <property type="molecule type" value="Genomic_DNA"/>
</dbReference>
<evidence type="ECO:0000256" key="1">
    <source>
        <dbReference type="SAM" id="MobiDB-lite"/>
    </source>
</evidence>
<evidence type="ECO:0000256" key="2">
    <source>
        <dbReference type="SAM" id="Phobius"/>
    </source>
</evidence>
<feature type="region of interest" description="Disordered" evidence="1">
    <location>
        <begin position="1"/>
        <end position="41"/>
    </location>
</feature>
<accession>A0A810BB27</accession>
<reference evidence="3" key="1">
    <citation type="submission" date="2020-05" db="EMBL/GenBank/DDBJ databases">
        <title>Complete genome sequence of Bradyrhizobium diazoefficiens XF8 isolated from soybean nodule.</title>
        <authorList>
            <person name="Noda R."/>
            <person name="Kakizaki K."/>
            <person name="Minamisawa K."/>
        </authorList>
    </citation>
    <scope>NUCLEOTIDE SEQUENCE</scope>
    <source>
        <strain evidence="3">XF8</strain>
    </source>
</reference>
<evidence type="ECO:0000313" key="3">
    <source>
        <dbReference type="EMBL" id="BCE73818.1"/>
    </source>
</evidence>
<feature type="compositionally biased region" description="Polar residues" evidence="1">
    <location>
        <begin position="1"/>
        <end position="12"/>
    </location>
</feature>
<proteinExistence type="predicted"/>
<dbReference type="AlphaFoldDB" id="A0A810BB27"/>
<feature type="compositionally biased region" description="Basic and acidic residues" evidence="1">
    <location>
        <begin position="32"/>
        <end position="41"/>
    </location>
</feature>
<organism evidence="3">
    <name type="scientific">Bradyrhizobium diazoefficiens</name>
    <dbReference type="NCBI Taxonomy" id="1355477"/>
    <lineage>
        <taxon>Bacteria</taxon>
        <taxon>Pseudomonadati</taxon>
        <taxon>Pseudomonadota</taxon>
        <taxon>Alphaproteobacteria</taxon>
        <taxon>Hyphomicrobiales</taxon>
        <taxon>Nitrobacteraceae</taxon>
        <taxon>Bradyrhizobium</taxon>
    </lineage>
</organism>
<name>A0A810BB27_9BRAD</name>
<sequence>MLQFRPRTSPSPTVHRGNGTVQPMRGAPKPLDLSRYEQPRTEPDDFRHRMLANIAALAFTIALTAIGIWLAVSIADLRQTQDCVLMGRRDCAKITTPHI</sequence>
<keyword evidence="2" id="KW-1133">Transmembrane helix</keyword>
<keyword evidence="2" id="KW-0472">Membrane</keyword>
<feature type="transmembrane region" description="Helical" evidence="2">
    <location>
        <begin position="50"/>
        <end position="72"/>
    </location>
</feature>
<gene>
    <name evidence="3" type="ORF">XF8B_39290</name>
</gene>
<protein>
    <submittedName>
        <fullName evidence="3">Uncharacterized protein</fullName>
    </submittedName>
</protein>